<dbReference type="HOGENOM" id="CLU_2507130_0_0_10"/>
<proteinExistence type="predicted"/>
<accession>G0IY10</accession>
<evidence type="ECO:0000313" key="2">
    <source>
        <dbReference type="Proteomes" id="UP000001635"/>
    </source>
</evidence>
<dbReference type="STRING" id="880070.Cycma_0568"/>
<sequence>MSNKAQTKSQKKAMNNITKLAEINVLDLGKGKIGISIKSDEKCNVNDLGHSLMNLLDDLKECLKQKGVEATMADFDQWQNIKRKK</sequence>
<dbReference type="AlphaFoldDB" id="G0IY10"/>
<dbReference type="EMBL" id="CP002955">
    <property type="protein sequence ID" value="AEL24343.1"/>
    <property type="molecule type" value="Genomic_DNA"/>
</dbReference>
<dbReference type="Proteomes" id="UP000001635">
    <property type="component" value="Chromosome"/>
</dbReference>
<dbReference type="KEGG" id="cmr:Cycma_0568"/>
<name>G0IY10_CYCMS</name>
<protein>
    <submittedName>
        <fullName evidence="1">Uncharacterized protein</fullName>
    </submittedName>
</protein>
<dbReference type="RefSeq" id="WP_014018641.1">
    <property type="nucleotide sequence ID" value="NC_015914.1"/>
</dbReference>
<gene>
    <name evidence="1" type="ordered locus">Cycma_0568</name>
</gene>
<reference evidence="2" key="1">
    <citation type="submission" date="2011-07" db="EMBL/GenBank/DDBJ databases">
        <title>The complete genome of Cyclobacterium marinum DSM 745.</title>
        <authorList>
            <person name="Lucas S."/>
            <person name="Han J."/>
            <person name="Lapidus A."/>
            <person name="Bruce D."/>
            <person name="Goodwin L."/>
            <person name="Pitluck S."/>
            <person name="Peters L."/>
            <person name="Kyrpides N."/>
            <person name="Mavromatis K."/>
            <person name="Ivanova N."/>
            <person name="Ovchinnikova G."/>
            <person name="Chertkov O."/>
            <person name="Detter J.C."/>
            <person name="Tapia R."/>
            <person name="Han C."/>
            <person name="Land M."/>
            <person name="Hauser L."/>
            <person name="Markowitz V."/>
            <person name="Cheng J.-F."/>
            <person name="Hugenholtz P."/>
            <person name="Woyke T."/>
            <person name="Wu D."/>
            <person name="Tindall B."/>
            <person name="Schuetze A."/>
            <person name="Brambilla E."/>
            <person name="Klenk H.-P."/>
            <person name="Eisen J.A."/>
        </authorList>
    </citation>
    <scope>NUCLEOTIDE SEQUENCE [LARGE SCALE GENOMIC DNA]</scope>
    <source>
        <strain evidence="2">ATCC 25205 / DSM 745 / LMG 13164 / NCIMB 1802</strain>
    </source>
</reference>
<evidence type="ECO:0000313" key="1">
    <source>
        <dbReference type="EMBL" id="AEL24343.1"/>
    </source>
</evidence>
<organism evidence="1 2">
    <name type="scientific">Cyclobacterium marinum (strain ATCC 25205 / DSM 745 / LMG 13164 / NCIMB 1802)</name>
    <name type="common">Flectobacillus marinus</name>
    <dbReference type="NCBI Taxonomy" id="880070"/>
    <lineage>
        <taxon>Bacteria</taxon>
        <taxon>Pseudomonadati</taxon>
        <taxon>Bacteroidota</taxon>
        <taxon>Cytophagia</taxon>
        <taxon>Cytophagales</taxon>
        <taxon>Cyclobacteriaceae</taxon>
        <taxon>Cyclobacterium</taxon>
    </lineage>
</organism>
<keyword evidence="2" id="KW-1185">Reference proteome</keyword>